<evidence type="ECO:0000313" key="3">
    <source>
        <dbReference type="Proteomes" id="UP000501237"/>
    </source>
</evidence>
<sequence length="76" mass="8456">MQHLDTHCSALMKQKLSGHQGPRRVAATNGGGARPARNQGFPLPMALMYATALEFTFRTRFSALRGPDPMPIYQRK</sequence>
<feature type="region of interest" description="Disordered" evidence="1">
    <location>
        <begin position="1"/>
        <end position="38"/>
    </location>
</feature>
<organism evidence="2 3">
    <name type="scientific">Metapseudomonas otitidis</name>
    <dbReference type="NCBI Taxonomy" id="319939"/>
    <lineage>
        <taxon>Bacteria</taxon>
        <taxon>Pseudomonadati</taxon>
        <taxon>Pseudomonadota</taxon>
        <taxon>Gammaproteobacteria</taxon>
        <taxon>Pseudomonadales</taxon>
        <taxon>Pseudomonadaceae</taxon>
        <taxon>Metapseudomonas</taxon>
    </lineage>
</organism>
<proteinExistence type="predicted"/>
<gene>
    <name evidence="2" type="ORF">PtoMrB4_09440</name>
</gene>
<dbReference type="KEGG" id="poj:PtoMrB4_09440"/>
<protein>
    <submittedName>
        <fullName evidence="2">Uncharacterized protein</fullName>
    </submittedName>
</protein>
<reference evidence="2 3" key="1">
    <citation type="journal article" date="2020" name="Microbiol. Resour. Announc.">
        <title>Complete genome sequence of Pseudomonas otitidis strain MrB4, isolated from Lake Biwa in Japan.</title>
        <authorList>
            <person name="Miyazaki K."/>
            <person name="Hase E."/>
            <person name="Maruya T."/>
        </authorList>
    </citation>
    <scope>NUCLEOTIDE SEQUENCE [LARGE SCALE GENOMIC DNA]</scope>
    <source>
        <strain evidence="2 3">MrB4</strain>
    </source>
</reference>
<evidence type="ECO:0000256" key="1">
    <source>
        <dbReference type="SAM" id="MobiDB-lite"/>
    </source>
</evidence>
<dbReference type="AlphaFoldDB" id="A0A679GJN4"/>
<accession>A0A679GJN4</accession>
<name>A0A679GJN4_9GAMM</name>
<dbReference type="EMBL" id="AP022642">
    <property type="protein sequence ID" value="BCA26967.1"/>
    <property type="molecule type" value="Genomic_DNA"/>
</dbReference>
<evidence type="ECO:0000313" key="2">
    <source>
        <dbReference type="EMBL" id="BCA26967.1"/>
    </source>
</evidence>
<dbReference type="Proteomes" id="UP000501237">
    <property type="component" value="Chromosome"/>
</dbReference>